<dbReference type="GO" id="GO:0035251">
    <property type="term" value="F:UDP-glucosyltransferase activity"/>
    <property type="evidence" value="ECO:0007669"/>
    <property type="project" value="InterPro"/>
</dbReference>
<evidence type="ECO:0000256" key="4">
    <source>
        <dbReference type="RuleBase" id="RU362057"/>
    </source>
</evidence>
<keyword evidence="6" id="KW-1185">Reference proteome</keyword>
<protein>
    <recommendedName>
        <fullName evidence="4">Glycosyltransferase</fullName>
        <ecNumber evidence="4">2.4.1.-</ecNumber>
    </recommendedName>
</protein>
<gene>
    <name evidence="5" type="ORF">SAY87_000516</name>
</gene>
<dbReference type="InterPro" id="IPR002213">
    <property type="entry name" value="UDP_glucos_trans"/>
</dbReference>
<dbReference type="InterPro" id="IPR050481">
    <property type="entry name" value="UDP-glycosyltransf_plant"/>
</dbReference>
<evidence type="ECO:0000256" key="2">
    <source>
        <dbReference type="ARBA" id="ARBA00022679"/>
    </source>
</evidence>
<dbReference type="FunFam" id="3.40.50.2000:FF:000056">
    <property type="entry name" value="Glycosyltransferase"/>
    <property type="match status" value="1"/>
</dbReference>
<dbReference type="EMBL" id="JAXIOK010000023">
    <property type="protein sequence ID" value="KAK4742515.1"/>
    <property type="molecule type" value="Genomic_DNA"/>
</dbReference>
<evidence type="ECO:0000256" key="1">
    <source>
        <dbReference type="ARBA" id="ARBA00009995"/>
    </source>
</evidence>
<dbReference type="PANTHER" id="PTHR48048:SF45">
    <property type="entry name" value="GLYCOSYLTRANSFERASE"/>
    <property type="match status" value="1"/>
</dbReference>
<evidence type="ECO:0000313" key="6">
    <source>
        <dbReference type="Proteomes" id="UP001345219"/>
    </source>
</evidence>
<name>A0AAN7GH12_9MYRT</name>
<dbReference type="PANTHER" id="PTHR48048">
    <property type="entry name" value="GLYCOSYLTRANSFERASE"/>
    <property type="match status" value="1"/>
</dbReference>
<proteinExistence type="inferred from homology"/>
<dbReference type="AlphaFoldDB" id="A0AAN7GH12"/>
<dbReference type="SUPFAM" id="SSF53756">
    <property type="entry name" value="UDP-Glycosyltransferase/glycogen phosphorylase"/>
    <property type="match status" value="1"/>
</dbReference>
<dbReference type="PROSITE" id="PS00375">
    <property type="entry name" value="UDPGT"/>
    <property type="match status" value="1"/>
</dbReference>
<sequence>MSAAMAHLVFIPAAGVSHLAPAVEVARLLLELDDRLSVTFLVVNPPSPHASSKANPFADLLTSFSSSGATSPSRLRFRELPWIDVPLSGPGFNLAEFHKPQVRSAVAELTRAAGAPTLAGFVVDMFCTQLIDVADEFGVPSYVLYTSSASFLGFSFHLQALQDDEGRDLSDLTADGDAELEIPYLVNSLPAKVFPTSIIDRGHRAPFLGHVKNFRRAKGILVNSFEELESHAMGALREDDTIPPVYPIGPILNLQKGGMRSSKSSEILSWLDDQPRSSVVFLCFGSNGSFHEDQVKEMARGIEKSGHRFLWSLRRPQPMLRIGSYPEEYDNPAEVLPEGFLERTAERGKVIGWAPQVEVLAHAAVGGFVTHCGWNSTLEGLWFGVPTAAWPLYAEQQFNAFGMVVEHGLAVEVKMDYRKSFGPGAAGTEMVVGAEVVERAVRELMDISHGGGHRKRVEKVREMSRKAVEEGGSSNSALGRFVGDVFGNIP</sequence>
<comment type="similarity">
    <text evidence="1 3">Belongs to the UDP-glycosyltransferase family.</text>
</comment>
<evidence type="ECO:0000313" key="5">
    <source>
        <dbReference type="EMBL" id="KAK4742515.1"/>
    </source>
</evidence>
<dbReference type="Proteomes" id="UP001345219">
    <property type="component" value="Chromosome 1"/>
</dbReference>
<evidence type="ECO:0000256" key="3">
    <source>
        <dbReference type="RuleBase" id="RU003718"/>
    </source>
</evidence>
<dbReference type="EC" id="2.4.1.-" evidence="4"/>
<accession>A0AAN7GH12</accession>
<keyword evidence="3" id="KW-0328">Glycosyltransferase</keyword>
<dbReference type="Pfam" id="PF00201">
    <property type="entry name" value="UDPGT"/>
    <property type="match status" value="1"/>
</dbReference>
<reference evidence="5 6" key="1">
    <citation type="journal article" date="2023" name="Hortic Res">
        <title>Pangenome of water caltrop reveals structural variations and asymmetric subgenome divergence after allopolyploidization.</title>
        <authorList>
            <person name="Zhang X."/>
            <person name="Chen Y."/>
            <person name="Wang L."/>
            <person name="Yuan Y."/>
            <person name="Fang M."/>
            <person name="Shi L."/>
            <person name="Lu R."/>
            <person name="Comes H.P."/>
            <person name="Ma Y."/>
            <person name="Chen Y."/>
            <person name="Huang G."/>
            <person name="Zhou Y."/>
            <person name="Zheng Z."/>
            <person name="Qiu Y."/>
        </authorList>
    </citation>
    <scope>NUCLEOTIDE SEQUENCE [LARGE SCALE GENOMIC DNA]</scope>
    <source>
        <tissue evidence="5">Roots</tissue>
    </source>
</reference>
<comment type="caution">
    <text evidence="5">The sequence shown here is derived from an EMBL/GenBank/DDBJ whole genome shotgun (WGS) entry which is preliminary data.</text>
</comment>
<dbReference type="Gene3D" id="3.40.50.2000">
    <property type="entry name" value="Glycogen Phosphorylase B"/>
    <property type="match status" value="2"/>
</dbReference>
<dbReference type="CDD" id="cd03784">
    <property type="entry name" value="GT1_Gtf-like"/>
    <property type="match status" value="1"/>
</dbReference>
<dbReference type="InterPro" id="IPR035595">
    <property type="entry name" value="UDP_glycos_trans_CS"/>
</dbReference>
<organism evidence="5 6">
    <name type="scientific">Trapa incisa</name>
    <dbReference type="NCBI Taxonomy" id="236973"/>
    <lineage>
        <taxon>Eukaryota</taxon>
        <taxon>Viridiplantae</taxon>
        <taxon>Streptophyta</taxon>
        <taxon>Embryophyta</taxon>
        <taxon>Tracheophyta</taxon>
        <taxon>Spermatophyta</taxon>
        <taxon>Magnoliopsida</taxon>
        <taxon>eudicotyledons</taxon>
        <taxon>Gunneridae</taxon>
        <taxon>Pentapetalae</taxon>
        <taxon>rosids</taxon>
        <taxon>malvids</taxon>
        <taxon>Myrtales</taxon>
        <taxon>Lythraceae</taxon>
        <taxon>Trapa</taxon>
    </lineage>
</organism>
<keyword evidence="2 3" id="KW-0808">Transferase</keyword>